<evidence type="ECO:0000313" key="5">
    <source>
        <dbReference type="EMBL" id="PCI75459.1"/>
    </source>
</evidence>
<dbReference type="InterPro" id="IPR037124">
    <property type="entry name" value="Chaperonin_GroES_sf"/>
</dbReference>
<dbReference type="CDD" id="cd00320">
    <property type="entry name" value="cpn10"/>
    <property type="match status" value="1"/>
</dbReference>
<dbReference type="GO" id="GO:0044183">
    <property type="term" value="F:protein folding chaperone"/>
    <property type="evidence" value="ECO:0007669"/>
    <property type="project" value="InterPro"/>
</dbReference>
<dbReference type="InterPro" id="IPR011032">
    <property type="entry name" value="GroES-like_sf"/>
</dbReference>
<dbReference type="Pfam" id="PF00166">
    <property type="entry name" value="Cpn10"/>
    <property type="match status" value="1"/>
</dbReference>
<dbReference type="FunFam" id="2.30.33.40:FF:000001">
    <property type="entry name" value="10 kDa chaperonin"/>
    <property type="match status" value="1"/>
</dbReference>
<evidence type="ECO:0000256" key="1">
    <source>
        <dbReference type="ARBA" id="ARBA00006975"/>
    </source>
</evidence>
<name>A0A2A4X070_UNCAE</name>
<comment type="function">
    <text evidence="3 4">Together with the chaperonin GroEL, plays an essential role in assisting protein folding. The GroEL-GroES system forms a nano-cage that allows encapsulation of the non-native substrate proteins and provides a physical environment optimized to promote and accelerate protein folding. GroES binds to the apical surface of the GroEL ring, thereby capping the opening of the GroEL channel.</text>
</comment>
<dbReference type="GO" id="GO:0005737">
    <property type="term" value="C:cytoplasm"/>
    <property type="evidence" value="ECO:0007669"/>
    <property type="project" value="UniProtKB-SubCell"/>
</dbReference>
<dbReference type="SMART" id="SM00883">
    <property type="entry name" value="Cpn10"/>
    <property type="match status" value="1"/>
</dbReference>
<dbReference type="Gene3D" id="2.30.33.40">
    <property type="entry name" value="GroES chaperonin"/>
    <property type="match status" value="1"/>
</dbReference>
<gene>
    <name evidence="3" type="primary">groES</name>
    <name evidence="3" type="synonym">groS</name>
    <name evidence="5" type="ORF">COB21_05665</name>
</gene>
<evidence type="ECO:0000256" key="2">
    <source>
        <dbReference type="ARBA" id="ARBA00023186"/>
    </source>
</evidence>
<dbReference type="InterPro" id="IPR020818">
    <property type="entry name" value="Chaperonin_GroES"/>
</dbReference>
<dbReference type="Proteomes" id="UP000218775">
    <property type="component" value="Unassembled WGS sequence"/>
</dbReference>
<protein>
    <recommendedName>
        <fullName evidence="3">Co-chaperonin GroES</fullName>
    </recommendedName>
    <alternativeName>
        <fullName evidence="3">10 kDa chaperonin</fullName>
    </alternativeName>
    <alternativeName>
        <fullName evidence="3">Chaperonin-10</fullName>
        <shortName evidence="3">Cpn10</shortName>
    </alternativeName>
</protein>
<dbReference type="PANTHER" id="PTHR10772">
    <property type="entry name" value="10 KDA HEAT SHOCK PROTEIN"/>
    <property type="match status" value="1"/>
</dbReference>
<dbReference type="PRINTS" id="PR00297">
    <property type="entry name" value="CHAPERONIN10"/>
</dbReference>
<reference evidence="6" key="1">
    <citation type="submission" date="2017-08" db="EMBL/GenBank/DDBJ databases">
        <title>A dynamic microbial community with high functional redundancy inhabits the cold, oxic subseafloor aquifer.</title>
        <authorList>
            <person name="Tully B.J."/>
            <person name="Wheat C.G."/>
            <person name="Glazer B.T."/>
            <person name="Huber J.A."/>
        </authorList>
    </citation>
    <scope>NUCLEOTIDE SEQUENCE [LARGE SCALE GENOMIC DNA]</scope>
</reference>
<keyword evidence="3" id="KW-0963">Cytoplasm</keyword>
<sequence>MCKVKPLGSRILVKRDKKLKSKSGILLPESSQEAPKEAVVIAVGQGHILEDGSTEPLDIKVGDNILFKSYAGTEVPSDGEGEYLIMNQDDILAVIVNS</sequence>
<proteinExistence type="inferred from homology"/>
<evidence type="ECO:0000256" key="4">
    <source>
        <dbReference type="RuleBase" id="RU000535"/>
    </source>
</evidence>
<dbReference type="GO" id="GO:0051087">
    <property type="term" value="F:protein-folding chaperone binding"/>
    <property type="evidence" value="ECO:0007669"/>
    <property type="project" value="TreeGrafter"/>
</dbReference>
<accession>A0A2A4X070</accession>
<evidence type="ECO:0000313" key="6">
    <source>
        <dbReference type="Proteomes" id="UP000218775"/>
    </source>
</evidence>
<comment type="caution">
    <text evidence="5">The sequence shown here is derived from an EMBL/GenBank/DDBJ whole genome shotgun (WGS) entry which is preliminary data.</text>
</comment>
<dbReference type="PANTHER" id="PTHR10772:SF63">
    <property type="entry name" value="20 KDA CHAPERONIN, CHLOROPLASTIC"/>
    <property type="match status" value="1"/>
</dbReference>
<dbReference type="GO" id="GO:0005524">
    <property type="term" value="F:ATP binding"/>
    <property type="evidence" value="ECO:0007669"/>
    <property type="project" value="InterPro"/>
</dbReference>
<dbReference type="SUPFAM" id="SSF50129">
    <property type="entry name" value="GroES-like"/>
    <property type="match status" value="1"/>
</dbReference>
<dbReference type="EMBL" id="NVUK01000047">
    <property type="protein sequence ID" value="PCI75459.1"/>
    <property type="molecule type" value="Genomic_DNA"/>
</dbReference>
<comment type="similarity">
    <text evidence="1 3 4">Belongs to the GroES chaperonin family.</text>
</comment>
<dbReference type="HAMAP" id="MF_00580">
    <property type="entry name" value="CH10"/>
    <property type="match status" value="1"/>
</dbReference>
<keyword evidence="2 3" id="KW-0143">Chaperone</keyword>
<dbReference type="NCBIfam" id="NF001531">
    <property type="entry name" value="PRK00364.2-2"/>
    <property type="match status" value="1"/>
</dbReference>
<comment type="subunit">
    <text evidence="3">Heptamer of 7 subunits arranged in a ring. Interacts with the chaperonin GroEL.</text>
</comment>
<evidence type="ECO:0000256" key="3">
    <source>
        <dbReference type="HAMAP-Rule" id="MF_00580"/>
    </source>
</evidence>
<comment type="subcellular location">
    <subcellularLocation>
        <location evidence="3">Cytoplasm</location>
    </subcellularLocation>
</comment>
<dbReference type="GO" id="GO:0046872">
    <property type="term" value="F:metal ion binding"/>
    <property type="evidence" value="ECO:0007669"/>
    <property type="project" value="TreeGrafter"/>
</dbReference>
<organism evidence="5 6">
    <name type="scientific">Aerophobetes bacterium</name>
    <dbReference type="NCBI Taxonomy" id="2030807"/>
    <lineage>
        <taxon>Bacteria</taxon>
        <taxon>Candidatus Aerophobota</taxon>
    </lineage>
</organism>
<dbReference type="GO" id="GO:0051082">
    <property type="term" value="F:unfolded protein binding"/>
    <property type="evidence" value="ECO:0007669"/>
    <property type="project" value="TreeGrafter"/>
</dbReference>
<dbReference type="AlphaFoldDB" id="A0A2A4X070"/>